<dbReference type="EMBL" id="JAULSU010000007">
    <property type="protein sequence ID" value="KAK0611980.1"/>
    <property type="molecule type" value="Genomic_DNA"/>
</dbReference>
<sequence>MQVEGLESLQRKEVGGAKLVGSHDVIKETRGSRLQGKLRQGLRRGLRPTPQGRSQIHRSDGGTTHRIGIAHNGACLSVAGRWASRIADLGVSRQLGRCPPLGVIFAVTASAAHPNTSGLGASARTVTAPPAVFAPLGLPPVEPRLAAATRERSRDECFGLPVLMAAGVFNFLWGVGVKMRADGRQWMACRHRLWASTWRAILPGTQAEGDFSPESSCRRSTWSAHFSRCVRRQGRAKAWKEGQRWPSRTGTKNAAIRARSCYDVVWNGGSC</sequence>
<comment type="caution">
    <text evidence="3">The sequence shown here is derived from an EMBL/GenBank/DDBJ whole genome shotgun (WGS) entry which is preliminary data.</text>
</comment>
<keyword evidence="2" id="KW-1133">Transmembrane helix</keyword>
<proteinExistence type="predicted"/>
<keyword evidence="2" id="KW-0812">Transmembrane</keyword>
<name>A0AA39WC72_9PEZI</name>
<keyword evidence="2" id="KW-0472">Membrane</keyword>
<evidence type="ECO:0000256" key="2">
    <source>
        <dbReference type="SAM" id="Phobius"/>
    </source>
</evidence>
<evidence type="ECO:0000313" key="3">
    <source>
        <dbReference type="EMBL" id="KAK0611980.1"/>
    </source>
</evidence>
<dbReference type="Proteomes" id="UP001175000">
    <property type="component" value="Unassembled WGS sequence"/>
</dbReference>
<evidence type="ECO:0000313" key="4">
    <source>
        <dbReference type="Proteomes" id="UP001175000"/>
    </source>
</evidence>
<reference evidence="3" key="1">
    <citation type="submission" date="2023-06" db="EMBL/GenBank/DDBJ databases">
        <title>Genome-scale phylogeny and comparative genomics of the fungal order Sordariales.</title>
        <authorList>
            <consortium name="Lawrence Berkeley National Laboratory"/>
            <person name="Hensen N."/>
            <person name="Bonometti L."/>
            <person name="Westerberg I."/>
            <person name="Brannstrom I.O."/>
            <person name="Guillou S."/>
            <person name="Cros-Aarteil S."/>
            <person name="Calhoun S."/>
            <person name="Haridas S."/>
            <person name="Kuo A."/>
            <person name="Mondo S."/>
            <person name="Pangilinan J."/>
            <person name="Riley R."/>
            <person name="Labutti K."/>
            <person name="Andreopoulos B."/>
            <person name="Lipzen A."/>
            <person name="Chen C."/>
            <person name="Yanf M."/>
            <person name="Daum C."/>
            <person name="Ng V."/>
            <person name="Clum A."/>
            <person name="Steindorff A."/>
            <person name="Ohm R."/>
            <person name="Martin F."/>
            <person name="Silar P."/>
            <person name="Natvig D."/>
            <person name="Lalanne C."/>
            <person name="Gautier V."/>
            <person name="Ament-Velasquez S.L."/>
            <person name="Kruys A."/>
            <person name="Hutchinson M.I."/>
            <person name="Powell A.J."/>
            <person name="Barry K."/>
            <person name="Miller A.N."/>
            <person name="Grigoriev I.V."/>
            <person name="Debuchy R."/>
            <person name="Gladieux P."/>
            <person name="Thoren M.H."/>
            <person name="Johannesson H."/>
        </authorList>
    </citation>
    <scope>NUCLEOTIDE SEQUENCE</scope>
    <source>
        <strain evidence="3">CBS 606.72</strain>
    </source>
</reference>
<evidence type="ECO:0000256" key="1">
    <source>
        <dbReference type="SAM" id="MobiDB-lite"/>
    </source>
</evidence>
<protein>
    <submittedName>
        <fullName evidence="3">Uncharacterized protein</fullName>
    </submittedName>
</protein>
<organism evidence="3 4">
    <name type="scientific">Immersiella caudata</name>
    <dbReference type="NCBI Taxonomy" id="314043"/>
    <lineage>
        <taxon>Eukaryota</taxon>
        <taxon>Fungi</taxon>
        <taxon>Dikarya</taxon>
        <taxon>Ascomycota</taxon>
        <taxon>Pezizomycotina</taxon>
        <taxon>Sordariomycetes</taxon>
        <taxon>Sordariomycetidae</taxon>
        <taxon>Sordariales</taxon>
        <taxon>Lasiosphaeriaceae</taxon>
        <taxon>Immersiella</taxon>
    </lineage>
</organism>
<feature type="region of interest" description="Disordered" evidence="1">
    <location>
        <begin position="37"/>
        <end position="64"/>
    </location>
</feature>
<dbReference type="AlphaFoldDB" id="A0AA39WC72"/>
<gene>
    <name evidence="3" type="ORF">B0T14DRAFT_339188</name>
</gene>
<feature type="transmembrane region" description="Helical" evidence="2">
    <location>
        <begin position="158"/>
        <end position="177"/>
    </location>
</feature>
<accession>A0AA39WC72</accession>
<keyword evidence="4" id="KW-1185">Reference proteome</keyword>